<dbReference type="AlphaFoldDB" id="A0A914BZ51"/>
<evidence type="ECO:0000256" key="1">
    <source>
        <dbReference type="ARBA" id="ARBA00004123"/>
    </source>
</evidence>
<evidence type="ECO:0000256" key="2">
    <source>
        <dbReference type="ARBA" id="ARBA00005969"/>
    </source>
</evidence>
<dbReference type="Proteomes" id="UP000887540">
    <property type="component" value="Unplaced"/>
</dbReference>
<dbReference type="InterPro" id="IPR036322">
    <property type="entry name" value="WD40_repeat_dom_sf"/>
</dbReference>
<dbReference type="InterPro" id="IPR015943">
    <property type="entry name" value="WD40/YVTN_repeat-like_dom_sf"/>
</dbReference>
<dbReference type="InterPro" id="IPR009146">
    <property type="entry name" value="Groucho_enhance"/>
</dbReference>
<comment type="similarity">
    <text evidence="2">Belongs to the WD repeat Groucho/TLE family.</text>
</comment>
<evidence type="ECO:0000259" key="8">
    <source>
        <dbReference type="Pfam" id="PF03920"/>
    </source>
</evidence>
<dbReference type="Pfam" id="PF00400">
    <property type="entry name" value="WD40"/>
    <property type="match status" value="6"/>
</dbReference>
<dbReference type="SMART" id="SM00320">
    <property type="entry name" value="WD40"/>
    <property type="match status" value="7"/>
</dbReference>
<dbReference type="InterPro" id="IPR019775">
    <property type="entry name" value="WD40_repeat_CS"/>
</dbReference>
<feature type="compositionally biased region" description="Polar residues" evidence="7">
    <location>
        <begin position="278"/>
        <end position="290"/>
    </location>
</feature>
<feature type="repeat" description="WD" evidence="6">
    <location>
        <begin position="548"/>
        <end position="589"/>
    </location>
</feature>
<evidence type="ECO:0000256" key="7">
    <source>
        <dbReference type="SAM" id="MobiDB-lite"/>
    </source>
</evidence>
<dbReference type="PROSITE" id="PS50082">
    <property type="entry name" value="WD_REPEATS_2"/>
    <property type="match status" value="2"/>
</dbReference>
<keyword evidence="9" id="KW-1185">Reference proteome</keyword>
<evidence type="ECO:0000256" key="4">
    <source>
        <dbReference type="ARBA" id="ARBA00022737"/>
    </source>
</evidence>
<dbReference type="FunFam" id="2.130.10.10:FF:001072">
    <property type="entry name" value="Transcription factor unc-37"/>
    <property type="match status" value="1"/>
</dbReference>
<dbReference type="PRINTS" id="PR01850">
    <property type="entry name" value="GROUCHOFAMLY"/>
</dbReference>
<dbReference type="PROSITE" id="PS50294">
    <property type="entry name" value="WD_REPEATS_REGION"/>
    <property type="match status" value="1"/>
</dbReference>
<proteinExistence type="inferred from homology"/>
<evidence type="ECO:0000256" key="3">
    <source>
        <dbReference type="ARBA" id="ARBA00022574"/>
    </source>
</evidence>
<feature type="region of interest" description="Disordered" evidence="7">
    <location>
        <begin position="187"/>
        <end position="248"/>
    </location>
</feature>
<accession>A0A914BZ51</accession>
<comment type="subcellular location">
    <subcellularLocation>
        <location evidence="1">Nucleus</location>
    </subcellularLocation>
</comment>
<feature type="compositionally biased region" description="Low complexity" evidence="7">
    <location>
        <begin position="212"/>
        <end position="238"/>
    </location>
</feature>
<dbReference type="SUPFAM" id="SSF50978">
    <property type="entry name" value="WD40 repeat-like"/>
    <property type="match status" value="1"/>
</dbReference>
<dbReference type="GO" id="GO:0005634">
    <property type="term" value="C:nucleus"/>
    <property type="evidence" value="ECO:0007669"/>
    <property type="project" value="UniProtKB-SubCell"/>
</dbReference>
<dbReference type="GO" id="GO:0003714">
    <property type="term" value="F:transcription corepressor activity"/>
    <property type="evidence" value="ECO:0007669"/>
    <property type="project" value="TreeGrafter"/>
</dbReference>
<dbReference type="PANTHER" id="PTHR10814">
    <property type="entry name" value="TRANSDUCIN-LIKE ENHANCER PROTEIN"/>
    <property type="match status" value="1"/>
</dbReference>
<dbReference type="GO" id="GO:0005667">
    <property type="term" value="C:transcription regulator complex"/>
    <property type="evidence" value="ECO:0007669"/>
    <property type="project" value="TreeGrafter"/>
</dbReference>
<feature type="compositionally biased region" description="Low complexity" evidence="7">
    <location>
        <begin position="268"/>
        <end position="277"/>
    </location>
</feature>
<keyword evidence="5" id="KW-0539">Nucleus</keyword>
<dbReference type="PROSITE" id="PS00678">
    <property type="entry name" value="WD_REPEATS_1"/>
    <property type="match status" value="2"/>
</dbReference>
<evidence type="ECO:0000313" key="9">
    <source>
        <dbReference type="Proteomes" id="UP000887540"/>
    </source>
</evidence>
<dbReference type="WBParaSite" id="ACRNAN_Path_1308.g5134.t1">
    <property type="protein sequence ID" value="ACRNAN_Path_1308.g5134.t1"/>
    <property type="gene ID" value="ACRNAN_Path_1308.g5134"/>
</dbReference>
<dbReference type="Pfam" id="PF03920">
    <property type="entry name" value="TLE_N"/>
    <property type="match status" value="1"/>
</dbReference>
<reference evidence="10" key="1">
    <citation type="submission" date="2022-11" db="UniProtKB">
        <authorList>
            <consortium name="WormBaseParasite"/>
        </authorList>
    </citation>
    <scope>IDENTIFICATION</scope>
</reference>
<dbReference type="InterPro" id="IPR005617">
    <property type="entry name" value="Groucho/TLE_N"/>
</dbReference>
<organism evidence="9 10">
    <name type="scientific">Acrobeloides nanus</name>
    <dbReference type="NCBI Taxonomy" id="290746"/>
    <lineage>
        <taxon>Eukaryota</taxon>
        <taxon>Metazoa</taxon>
        <taxon>Ecdysozoa</taxon>
        <taxon>Nematoda</taxon>
        <taxon>Chromadorea</taxon>
        <taxon>Rhabditida</taxon>
        <taxon>Tylenchina</taxon>
        <taxon>Cephalobomorpha</taxon>
        <taxon>Cephaloboidea</taxon>
        <taxon>Cephalobidae</taxon>
        <taxon>Acrobeloides</taxon>
    </lineage>
</organism>
<dbReference type="PANTHER" id="PTHR10814:SF21">
    <property type="entry name" value="PROTEIN GROUCHO"/>
    <property type="match status" value="1"/>
</dbReference>
<evidence type="ECO:0000256" key="5">
    <source>
        <dbReference type="ARBA" id="ARBA00023242"/>
    </source>
</evidence>
<dbReference type="GO" id="GO:0090090">
    <property type="term" value="P:negative regulation of canonical Wnt signaling pathway"/>
    <property type="evidence" value="ECO:0007669"/>
    <property type="project" value="TreeGrafter"/>
</dbReference>
<keyword evidence="3 6" id="KW-0853">WD repeat</keyword>
<dbReference type="InterPro" id="IPR001680">
    <property type="entry name" value="WD40_rpt"/>
</dbReference>
<protein>
    <submittedName>
        <fullName evidence="10">Groucho/TLE N-terminal Q-rich domain-containing protein</fullName>
    </submittedName>
</protein>
<evidence type="ECO:0000256" key="6">
    <source>
        <dbReference type="PROSITE-ProRule" id="PRU00221"/>
    </source>
</evidence>
<dbReference type="Gene3D" id="2.130.10.10">
    <property type="entry name" value="YVTN repeat-like/Quinoprotein amine dehydrogenase"/>
    <property type="match status" value="1"/>
</dbReference>
<evidence type="ECO:0000313" key="10">
    <source>
        <dbReference type="WBParaSite" id="ACRNAN_Path_1308.g5134.t1"/>
    </source>
</evidence>
<sequence length="706" mass="76699">MFPNRHPGSSHGQVKPSFKECIERLTEEYTMMQSQLQTMRMENEKMLNQEREQYQRNFAAIYEMYYTLTFETCKQQEIVKRLSAILNQIIPLLPAEHQHSAINASERARQITQQDIAQMVQAQQQQMAMLPGMPGFGAGLMGAPNAAPYHQLQMAMAGMKPEDAMNAMQTFAAKSMMGIPPMGIPGMPPHVSLPSASTSATTTMNNVPPATASSADESRLNSSRSSRARSRSPFSNSNTPSLKRPKNEVVTHDDADGELEIDVQNDDAGSAAGSLSAPHTNGTSSQSLSRQPKDGRESAHSVSSRDSATPKSGISKPPTTPTASFLPPMAATDMNALLQNAALGPFAQGARMPMFDPHGQARLLAGLGGGGGAAQTNGSATPAYAFKIVNGSMPQPVTFPDDALNAPGIPRNMKKVYDLPHGEVVCAVTMSQQNRNIYTGGKGCVKVWDISRPDSLKSAISTLECLNDNYVRSCKLFPDGTTLLVGGETSNITIWDLATEKIKAELDCEAQACYAVALSPDCKLCFACCADGNVVIWDINNKQKLHSLFGHSDGASCVDLASDGVTLWTGGLDSTVRSWDIREQKQITMRNLESQIFSLGCCPTDEWVAVGCENNQVEVLHMTKPEKYVLHQHESCVLSLRFAHSGRWFVTTGKDNYMNTFRTPYGARLVRNQEASSILSCDISHDDKYIVTGSGEKKASVYEVGF</sequence>
<feature type="region of interest" description="Disordered" evidence="7">
    <location>
        <begin position="268"/>
        <end position="327"/>
    </location>
</feature>
<feature type="compositionally biased region" description="Polar residues" evidence="7">
    <location>
        <begin position="300"/>
        <end position="312"/>
    </location>
</feature>
<feature type="repeat" description="WD" evidence="6">
    <location>
        <begin position="506"/>
        <end position="547"/>
    </location>
</feature>
<keyword evidence="4" id="KW-0677">Repeat</keyword>
<name>A0A914BZ51_9BILA</name>
<feature type="domain" description="Groucho/TLE N-terminal Q-rich" evidence="8">
    <location>
        <begin position="15"/>
        <end position="127"/>
    </location>
</feature>